<comment type="caution">
    <text evidence="1">The sequence shown here is derived from an EMBL/GenBank/DDBJ whole genome shotgun (WGS) entry which is preliminary data.</text>
</comment>
<proteinExistence type="predicted"/>
<protein>
    <submittedName>
        <fullName evidence="1">Uncharacterized protein</fullName>
    </submittedName>
</protein>
<sequence>MTTAAAANTEIPRPAANAGVFLADEAIDSVADNAGVQLIPPATYNLDGFALHLKNNNKKSVQYWCNEQRNKSRDCKVEVCFQKNKEGIIDYATPNLNGTIHTVKCCTKNGVNIGTYDYYLGKESSMDSSMDLGDDPKKFKFFANFPVEHEMRQRMSDIAVSNFTMLPDTVWTVIKKEMDNKYSGSWSGLYKNQITELVRKSRTKLGLGNVISTVTDTKDYRLMSDLKRPFLQASGVWPHPDGLGDYMHAMVFGNPALMSAGNFC</sequence>
<keyword evidence="2" id="KW-1185">Reference proteome</keyword>
<accession>A0ABD3R5U7</accession>
<dbReference type="EMBL" id="JALLPB020000528">
    <property type="protein sequence ID" value="KAL3808233.1"/>
    <property type="molecule type" value="Genomic_DNA"/>
</dbReference>
<evidence type="ECO:0000313" key="1">
    <source>
        <dbReference type="EMBL" id="KAL3808233.1"/>
    </source>
</evidence>
<dbReference type="AlphaFoldDB" id="A0ABD3R5U7"/>
<gene>
    <name evidence="1" type="ORF">ACHAXA_003843</name>
</gene>
<evidence type="ECO:0000313" key="2">
    <source>
        <dbReference type="Proteomes" id="UP001530377"/>
    </source>
</evidence>
<reference evidence="1 2" key="1">
    <citation type="submission" date="2024-10" db="EMBL/GenBank/DDBJ databases">
        <title>Updated reference genomes for cyclostephanoid diatoms.</title>
        <authorList>
            <person name="Roberts W.R."/>
            <person name="Alverson A.J."/>
        </authorList>
    </citation>
    <scope>NUCLEOTIDE SEQUENCE [LARGE SCALE GENOMIC DNA]</scope>
    <source>
        <strain evidence="1 2">AJA228-03</strain>
    </source>
</reference>
<organism evidence="1 2">
    <name type="scientific">Cyclostephanos tholiformis</name>
    <dbReference type="NCBI Taxonomy" id="382380"/>
    <lineage>
        <taxon>Eukaryota</taxon>
        <taxon>Sar</taxon>
        <taxon>Stramenopiles</taxon>
        <taxon>Ochrophyta</taxon>
        <taxon>Bacillariophyta</taxon>
        <taxon>Coscinodiscophyceae</taxon>
        <taxon>Thalassiosirophycidae</taxon>
        <taxon>Stephanodiscales</taxon>
        <taxon>Stephanodiscaceae</taxon>
        <taxon>Cyclostephanos</taxon>
    </lineage>
</organism>
<dbReference type="Proteomes" id="UP001530377">
    <property type="component" value="Unassembled WGS sequence"/>
</dbReference>
<name>A0ABD3R5U7_9STRA</name>